<feature type="domain" description="Double-GTPase 2" evidence="1">
    <location>
        <begin position="105"/>
        <end position="312"/>
    </location>
</feature>
<evidence type="ECO:0000313" key="2">
    <source>
        <dbReference type="EMBL" id="MBM7815888.1"/>
    </source>
</evidence>
<accession>A0ABS2SKS8</accession>
<protein>
    <recommendedName>
        <fullName evidence="1">Double-GTPase 2 domain-containing protein</fullName>
    </recommendedName>
</protein>
<name>A0ABS2SKS8_9MICO</name>
<evidence type="ECO:0000259" key="1">
    <source>
        <dbReference type="Pfam" id="PF19993"/>
    </source>
</evidence>
<proteinExistence type="predicted"/>
<organism evidence="2 3">
    <name type="scientific">Brevibacterium paucivorans</name>
    <dbReference type="NCBI Taxonomy" id="170994"/>
    <lineage>
        <taxon>Bacteria</taxon>
        <taxon>Bacillati</taxon>
        <taxon>Actinomycetota</taxon>
        <taxon>Actinomycetes</taxon>
        <taxon>Micrococcales</taxon>
        <taxon>Brevibacteriaceae</taxon>
        <taxon>Brevibacterium</taxon>
    </lineage>
</organism>
<evidence type="ECO:0000313" key="3">
    <source>
        <dbReference type="Proteomes" id="UP000809290"/>
    </source>
</evidence>
<dbReference type="Proteomes" id="UP000809290">
    <property type="component" value="Unassembled WGS sequence"/>
</dbReference>
<gene>
    <name evidence="2" type="ORF">JOE56_000582</name>
</gene>
<reference evidence="2 3" key="1">
    <citation type="submission" date="2021-01" db="EMBL/GenBank/DDBJ databases">
        <title>Sequencing the genomes of 1000 actinobacteria strains.</title>
        <authorList>
            <person name="Klenk H.-P."/>
        </authorList>
    </citation>
    <scope>NUCLEOTIDE SEQUENCE [LARGE SCALE GENOMIC DNA]</scope>
    <source>
        <strain evidence="2 3">DSM 13657</strain>
    </source>
</reference>
<comment type="caution">
    <text evidence="2">The sequence shown here is derived from an EMBL/GenBank/DDBJ whole genome shotgun (WGS) entry which is preliminary data.</text>
</comment>
<dbReference type="Pfam" id="PF19993">
    <property type="entry name" value="DO-GTPase2"/>
    <property type="match status" value="1"/>
</dbReference>
<dbReference type="RefSeq" id="WP_204514754.1">
    <property type="nucleotide sequence ID" value="NZ_JAFBCP010000001.1"/>
</dbReference>
<keyword evidence="3" id="KW-1185">Reference proteome</keyword>
<dbReference type="EMBL" id="JAFBCP010000001">
    <property type="protein sequence ID" value="MBM7815888.1"/>
    <property type="molecule type" value="Genomic_DNA"/>
</dbReference>
<sequence>MAKCAVCLFDVPYDTYTWALENTGSAPVVDNNASYFLGREVRIEATLDLDADVVDNMYVEPNADAALNEIVASGGLPQSARLGAELCPICHNPLAPGWRFANVTVIAMCGARASGKSLYIATAIKELKRELLNNGTSLQMYTDTTDENYQTYYERPLFEQMGLMGATVRADTGQAYQLDPLVFSVGGNHQNGRQLLVLRDVAGEELENPPENDGHLDFMKRADVILFMFDPLSVDAISRRLNDLVPTQARSSGSPVQVLDNLQRRIGATQPAPRVGIALSKFDVMQTLADIDDQDWSRVMANRGSAMMRERLTSDDAETDQLLLHQEVKSLLLRMGADEIVNKIENPHTGQQIPHRFFAISALGYAPVGEQVSSLGIAPFRVLDPLQWAMGAR</sequence>
<dbReference type="InterPro" id="IPR045528">
    <property type="entry name" value="DO-GTPase2"/>
</dbReference>